<dbReference type="InterPro" id="IPR052224">
    <property type="entry name" value="THAP_domain_protein"/>
</dbReference>
<evidence type="ECO:0000313" key="8">
    <source>
        <dbReference type="EMBL" id="KAH9361013.1"/>
    </source>
</evidence>
<dbReference type="PANTHER" id="PTHR46927:SF2">
    <property type="entry name" value="THAP DOMAIN-CONTAINING PROTEIN 8"/>
    <property type="match status" value="1"/>
</dbReference>
<protein>
    <recommendedName>
        <fullName evidence="7">THAP-type domain-containing protein</fullName>
    </recommendedName>
</protein>
<evidence type="ECO:0000256" key="5">
    <source>
        <dbReference type="PROSITE-ProRule" id="PRU00309"/>
    </source>
</evidence>
<dbReference type="EMBL" id="JABSTR010000001">
    <property type="protein sequence ID" value="KAH9361013.1"/>
    <property type="molecule type" value="Genomic_DNA"/>
</dbReference>
<keyword evidence="2 5" id="KW-0863">Zinc-finger</keyword>
<dbReference type="Gene3D" id="3.30.70.1820">
    <property type="entry name" value="L1 transposable element, RRM domain"/>
    <property type="match status" value="1"/>
</dbReference>
<dbReference type="GO" id="GO:0008270">
    <property type="term" value="F:zinc ion binding"/>
    <property type="evidence" value="ECO:0007669"/>
    <property type="project" value="UniProtKB-KW"/>
</dbReference>
<evidence type="ECO:0000256" key="3">
    <source>
        <dbReference type="ARBA" id="ARBA00022833"/>
    </source>
</evidence>
<dbReference type="Proteomes" id="UP000821853">
    <property type="component" value="Chromosome 1"/>
</dbReference>
<dbReference type="AlphaFoldDB" id="A0A9J6FDN7"/>
<dbReference type="GO" id="GO:0003677">
    <property type="term" value="F:DNA binding"/>
    <property type="evidence" value="ECO:0007669"/>
    <property type="project" value="UniProtKB-UniRule"/>
</dbReference>
<feature type="domain" description="THAP-type" evidence="7">
    <location>
        <begin position="1"/>
        <end position="91"/>
    </location>
</feature>
<reference evidence="8 9" key="1">
    <citation type="journal article" date="2020" name="Cell">
        <title>Large-Scale Comparative Analyses of Tick Genomes Elucidate Their Genetic Diversity and Vector Capacities.</title>
        <authorList>
            <consortium name="Tick Genome and Microbiome Consortium (TIGMIC)"/>
            <person name="Jia N."/>
            <person name="Wang J."/>
            <person name="Shi W."/>
            <person name="Du L."/>
            <person name="Sun Y."/>
            <person name="Zhan W."/>
            <person name="Jiang J.F."/>
            <person name="Wang Q."/>
            <person name="Zhang B."/>
            <person name="Ji P."/>
            <person name="Bell-Sakyi L."/>
            <person name="Cui X.M."/>
            <person name="Yuan T.T."/>
            <person name="Jiang B.G."/>
            <person name="Yang W.F."/>
            <person name="Lam T.T."/>
            <person name="Chang Q.C."/>
            <person name="Ding S.J."/>
            <person name="Wang X.J."/>
            <person name="Zhu J.G."/>
            <person name="Ruan X.D."/>
            <person name="Zhao L."/>
            <person name="Wei J.T."/>
            <person name="Ye R.Z."/>
            <person name="Que T.C."/>
            <person name="Du C.H."/>
            <person name="Zhou Y.H."/>
            <person name="Cheng J.X."/>
            <person name="Dai P.F."/>
            <person name="Guo W.B."/>
            <person name="Han X.H."/>
            <person name="Huang E.J."/>
            <person name="Li L.F."/>
            <person name="Wei W."/>
            <person name="Gao Y.C."/>
            <person name="Liu J.Z."/>
            <person name="Shao H.Z."/>
            <person name="Wang X."/>
            <person name="Wang C.C."/>
            <person name="Yang T.C."/>
            <person name="Huo Q.B."/>
            <person name="Li W."/>
            <person name="Chen H.Y."/>
            <person name="Chen S.E."/>
            <person name="Zhou L.G."/>
            <person name="Ni X.B."/>
            <person name="Tian J.H."/>
            <person name="Sheng Y."/>
            <person name="Liu T."/>
            <person name="Pan Y.S."/>
            <person name="Xia L.Y."/>
            <person name="Li J."/>
            <person name="Zhao F."/>
            <person name="Cao W.C."/>
        </authorList>
    </citation>
    <scope>NUCLEOTIDE SEQUENCE [LARGE SCALE GENOMIC DNA]</scope>
    <source>
        <strain evidence="8">HaeL-2018</strain>
    </source>
</reference>
<evidence type="ECO:0000256" key="1">
    <source>
        <dbReference type="ARBA" id="ARBA00022723"/>
    </source>
</evidence>
<gene>
    <name evidence="8" type="ORF">HPB48_006328</name>
</gene>
<feature type="compositionally biased region" description="Polar residues" evidence="6">
    <location>
        <begin position="96"/>
        <end position="119"/>
    </location>
</feature>
<organism evidence="8 9">
    <name type="scientific">Haemaphysalis longicornis</name>
    <name type="common">Bush tick</name>
    <dbReference type="NCBI Taxonomy" id="44386"/>
    <lineage>
        <taxon>Eukaryota</taxon>
        <taxon>Metazoa</taxon>
        <taxon>Ecdysozoa</taxon>
        <taxon>Arthropoda</taxon>
        <taxon>Chelicerata</taxon>
        <taxon>Arachnida</taxon>
        <taxon>Acari</taxon>
        <taxon>Parasitiformes</taxon>
        <taxon>Ixodida</taxon>
        <taxon>Ixodoidea</taxon>
        <taxon>Ixodidae</taxon>
        <taxon>Haemaphysalinae</taxon>
        <taxon>Haemaphysalis</taxon>
    </lineage>
</organism>
<dbReference type="Gene3D" id="3.40.50.150">
    <property type="entry name" value="Vaccinia Virus protein VP39"/>
    <property type="match status" value="1"/>
</dbReference>
<evidence type="ECO:0000259" key="7">
    <source>
        <dbReference type="PROSITE" id="PS50950"/>
    </source>
</evidence>
<dbReference type="OrthoDB" id="5376140at2759"/>
<dbReference type="InterPro" id="IPR029063">
    <property type="entry name" value="SAM-dependent_MTases_sf"/>
</dbReference>
<name>A0A9J6FDN7_HAELO</name>
<evidence type="ECO:0000313" key="9">
    <source>
        <dbReference type="Proteomes" id="UP000821853"/>
    </source>
</evidence>
<evidence type="ECO:0000256" key="2">
    <source>
        <dbReference type="ARBA" id="ARBA00022771"/>
    </source>
</evidence>
<dbReference type="VEuPathDB" id="VectorBase:HLOH_040381"/>
<keyword evidence="4 5" id="KW-0238">DNA-binding</keyword>
<dbReference type="PANTHER" id="PTHR46927">
    <property type="entry name" value="AGAP005574-PA"/>
    <property type="match status" value="1"/>
</dbReference>
<evidence type="ECO:0000256" key="4">
    <source>
        <dbReference type="ARBA" id="ARBA00023125"/>
    </source>
</evidence>
<dbReference type="SMART" id="SM00692">
    <property type="entry name" value="DM3"/>
    <property type="match status" value="1"/>
</dbReference>
<feature type="region of interest" description="Disordered" evidence="6">
    <location>
        <begin position="96"/>
        <end position="124"/>
    </location>
</feature>
<proteinExistence type="predicted"/>
<dbReference type="SMART" id="SM00980">
    <property type="entry name" value="THAP"/>
    <property type="match status" value="1"/>
</dbReference>
<accession>A0A9J6FDN7</accession>
<dbReference type="PROSITE" id="PS50950">
    <property type="entry name" value="ZF_THAP"/>
    <property type="match status" value="1"/>
</dbReference>
<evidence type="ECO:0000256" key="6">
    <source>
        <dbReference type="SAM" id="MobiDB-lite"/>
    </source>
</evidence>
<keyword evidence="1" id="KW-0479">Metal-binding</keyword>
<dbReference type="InterPro" id="IPR006612">
    <property type="entry name" value="THAP_Znf"/>
</dbReference>
<keyword evidence="3" id="KW-0862">Zinc</keyword>
<dbReference type="SUPFAM" id="SSF57716">
    <property type="entry name" value="Glucocorticoid receptor-like (DNA-binding domain)"/>
    <property type="match status" value="1"/>
</dbReference>
<dbReference type="Pfam" id="PF05485">
    <property type="entry name" value="THAP"/>
    <property type="match status" value="1"/>
</dbReference>
<sequence>MPKYCAASFCQTKSKQGIALHRFPRDPQQLLGWTEFVRRSGRGNSWTPNPQSLLCSLHFAPGCYVHNPTCLSQYSPQALRILDHGALPTITASPCGTAAQSEATSPKQRPLEASTSTDSAPAHSETLEDWQCGAAYKVPKASGSTSSGLSCGLEAVGASSPLWAVENCQLASRAHQRSFPNTTVFVQDCNQFLSDILVEQASPESNTAHIQTKLVDIEKKLLDIDTIENRLSKVGNCATTLDVDVATLRIPAADLGSRSRRNNLIIRGLKEEELETEEILMKKVNEEIFGNILKQKLDWIERIHRLGKKIPAPVQDPTQDYIFKNINPRLYRSTIDSLKVEIASDMANSVESIAFTTDM</sequence>
<keyword evidence="9" id="KW-1185">Reference proteome</keyword>
<comment type="caution">
    <text evidence="8">The sequence shown here is derived from an EMBL/GenBank/DDBJ whole genome shotgun (WGS) entry which is preliminary data.</text>
</comment>